<evidence type="ECO:0000313" key="3">
    <source>
        <dbReference type="Proteomes" id="UP001196870"/>
    </source>
</evidence>
<dbReference type="Proteomes" id="UP001196870">
    <property type="component" value="Unassembled WGS sequence"/>
</dbReference>
<name>A0ABS5EWI8_9PROT</name>
<evidence type="ECO:0000313" key="2">
    <source>
        <dbReference type="EMBL" id="MBR0664664.1"/>
    </source>
</evidence>
<gene>
    <name evidence="2" type="ORF">GXW71_09900</name>
</gene>
<accession>A0ABS5EWI8</accession>
<keyword evidence="3" id="KW-1185">Reference proteome</keyword>
<proteinExistence type="predicted"/>
<dbReference type="SUPFAM" id="SSF51735">
    <property type="entry name" value="NAD(P)-binding Rossmann-fold domains"/>
    <property type="match status" value="1"/>
</dbReference>
<dbReference type="InterPro" id="IPR036291">
    <property type="entry name" value="NAD(P)-bd_dom_sf"/>
</dbReference>
<evidence type="ECO:0000259" key="1">
    <source>
        <dbReference type="Pfam" id="PF01370"/>
    </source>
</evidence>
<protein>
    <recommendedName>
        <fullName evidence="1">NAD-dependent epimerase/dehydratase domain-containing protein</fullName>
    </recommendedName>
</protein>
<dbReference type="InterPro" id="IPR001509">
    <property type="entry name" value="Epimerase_deHydtase"/>
</dbReference>
<dbReference type="Gene3D" id="3.40.50.720">
    <property type="entry name" value="NAD(P)-binding Rossmann-like Domain"/>
    <property type="match status" value="1"/>
</dbReference>
<sequence>MLTGGAGFIGQHVLAALLRCRHSVRVLDSLRPDVHRGGGGWRPPAGVPLIVTDVRDRRAAGQRQFTPWPGREGGVTPGH</sequence>
<dbReference type="Pfam" id="PF01370">
    <property type="entry name" value="Epimerase"/>
    <property type="match status" value="1"/>
</dbReference>
<feature type="domain" description="NAD-dependent epimerase/dehydratase" evidence="1">
    <location>
        <begin position="2"/>
        <end position="38"/>
    </location>
</feature>
<comment type="caution">
    <text evidence="2">The sequence shown here is derived from an EMBL/GenBank/DDBJ whole genome shotgun (WGS) entry which is preliminary data.</text>
</comment>
<reference evidence="3" key="1">
    <citation type="journal article" date="2021" name="Syst. Appl. Microbiol.">
        <title>Roseomonas hellenica sp. nov., isolated from roots of wild-growing Alkanna tinctoria.</title>
        <authorList>
            <person name="Rat A."/>
            <person name="Naranjo H.D."/>
            <person name="Lebbe L."/>
            <person name="Cnockaert M."/>
            <person name="Krigas N."/>
            <person name="Grigoriadou K."/>
            <person name="Maloupa E."/>
            <person name="Willems A."/>
        </authorList>
    </citation>
    <scope>NUCLEOTIDE SEQUENCE [LARGE SCALE GENOMIC DNA]</scope>
    <source>
        <strain evidence="3">LMG 31523</strain>
    </source>
</reference>
<organism evidence="2 3">
    <name type="scientific">Plastoroseomonas hellenica</name>
    <dbReference type="NCBI Taxonomy" id="2687306"/>
    <lineage>
        <taxon>Bacteria</taxon>
        <taxon>Pseudomonadati</taxon>
        <taxon>Pseudomonadota</taxon>
        <taxon>Alphaproteobacteria</taxon>
        <taxon>Acetobacterales</taxon>
        <taxon>Acetobacteraceae</taxon>
        <taxon>Plastoroseomonas</taxon>
    </lineage>
</organism>
<dbReference type="EMBL" id="JAAGBB010000010">
    <property type="protein sequence ID" value="MBR0664664.1"/>
    <property type="molecule type" value="Genomic_DNA"/>
</dbReference>